<dbReference type="AlphaFoldDB" id="A0A0N5CMF8"/>
<dbReference type="WBParaSite" id="TCLT_0000133701-mRNA-1">
    <property type="protein sequence ID" value="TCLT_0000133701-mRNA-1"/>
    <property type="gene ID" value="TCLT_0000133701"/>
</dbReference>
<dbReference type="STRING" id="103827.A0A0N5CMF8"/>
<reference evidence="1 2" key="2">
    <citation type="submission" date="2018-11" db="EMBL/GenBank/DDBJ databases">
        <authorList>
            <consortium name="Pathogen Informatics"/>
        </authorList>
    </citation>
    <scope>NUCLEOTIDE SEQUENCE [LARGE SCALE GENOMIC DNA]</scope>
</reference>
<reference evidence="3" key="1">
    <citation type="submission" date="2017-02" db="UniProtKB">
        <authorList>
            <consortium name="WormBaseParasite"/>
        </authorList>
    </citation>
    <scope>IDENTIFICATION</scope>
</reference>
<evidence type="ECO:0000313" key="3">
    <source>
        <dbReference type="WBParaSite" id="TCLT_0000133701-mRNA-1"/>
    </source>
</evidence>
<organism evidence="3">
    <name type="scientific">Thelazia callipaeda</name>
    <name type="common">Oriental eyeworm</name>
    <name type="synonym">Parasitic nematode</name>
    <dbReference type="NCBI Taxonomy" id="103827"/>
    <lineage>
        <taxon>Eukaryota</taxon>
        <taxon>Metazoa</taxon>
        <taxon>Ecdysozoa</taxon>
        <taxon>Nematoda</taxon>
        <taxon>Chromadorea</taxon>
        <taxon>Rhabditida</taxon>
        <taxon>Spirurina</taxon>
        <taxon>Spiruromorpha</taxon>
        <taxon>Thelazioidea</taxon>
        <taxon>Thelaziidae</taxon>
        <taxon>Thelazia</taxon>
    </lineage>
</organism>
<evidence type="ECO:0000313" key="1">
    <source>
        <dbReference type="EMBL" id="VDM96722.1"/>
    </source>
</evidence>
<accession>A0A0N5CMF8</accession>
<keyword evidence="2" id="KW-1185">Reference proteome</keyword>
<evidence type="ECO:0000313" key="2">
    <source>
        <dbReference type="Proteomes" id="UP000276776"/>
    </source>
</evidence>
<dbReference type="EMBL" id="UYYF01000162">
    <property type="protein sequence ID" value="VDM96722.1"/>
    <property type="molecule type" value="Genomic_DNA"/>
</dbReference>
<proteinExistence type="predicted"/>
<gene>
    <name evidence="1" type="ORF">TCLT_LOCUS1338</name>
</gene>
<dbReference type="Proteomes" id="UP000276776">
    <property type="component" value="Unassembled WGS sequence"/>
</dbReference>
<name>A0A0N5CMF8_THECL</name>
<protein>
    <submittedName>
        <fullName evidence="1 3">Uncharacterized protein</fullName>
    </submittedName>
</protein>
<dbReference type="OrthoDB" id="410307at2759"/>
<sequence>MVLTPRQFKQKVYRKVTTIQNEHVEGFKRYFNLFAELITENNIIPMHLSRPLDILTNCEETFQKGEAFNRWLSTENENAKNIKLPPGLEQMSWWPDIICKTYPYINLPSVNTQFNYTVRAACSMCSKQKLNKINPKIIP</sequence>